<protein>
    <submittedName>
        <fullName evidence="3">Uncharacterized protein</fullName>
    </submittedName>
</protein>
<dbReference type="EMBL" id="CABITT030000001">
    <property type="protein sequence ID" value="VVA90893.1"/>
    <property type="molecule type" value="Genomic_DNA"/>
</dbReference>
<comment type="caution">
    <text evidence="3">The sequence shown here is derived from an EMBL/GenBank/DDBJ whole genome shotgun (WGS) entry which is preliminary data.</text>
</comment>
<evidence type="ECO:0000256" key="1">
    <source>
        <dbReference type="SAM" id="MobiDB-lite"/>
    </source>
</evidence>
<keyword evidence="2" id="KW-0472">Membrane</keyword>
<feature type="transmembrane region" description="Helical" evidence="2">
    <location>
        <begin position="21"/>
        <end position="42"/>
    </location>
</feature>
<feature type="transmembrane region" description="Helical" evidence="2">
    <location>
        <begin position="133"/>
        <end position="152"/>
    </location>
</feature>
<feature type="transmembrane region" description="Helical" evidence="2">
    <location>
        <begin position="62"/>
        <end position="81"/>
    </location>
</feature>
<proteinExistence type="predicted"/>
<feature type="compositionally biased region" description="Low complexity" evidence="1">
    <location>
        <begin position="182"/>
        <end position="202"/>
    </location>
</feature>
<keyword evidence="4" id="KW-1185">Reference proteome</keyword>
<organism evidence="3 4">
    <name type="scientific">Arabis nemorensis</name>
    <dbReference type="NCBI Taxonomy" id="586526"/>
    <lineage>
        <taxon>Eukaryota</taxon>
        <taxon>Viridiplantae</taxon>
        <taxon>Streptophyta</taxon>
        <taxon>Embryophyta</taxon>
        <taxon>Tracheophyta</taxon>
        <taxon>Spermatophyta</taxon>
        <taxon>Magnoliopsida</taxon>
        <taxon>eudicotyledons</taxon>
        <taxon>Gunneridae</taxon>
        <taxon>Pentapetalae</taxon>
        <taxon>rosids</taxon>
        <taxon>malvids</taxon>
        <taxon>Brassicales</taxon>
        <taxon>Brassicaceae</taxon>
        <taxon>Arabideae</taxon>
        <taxon>Arabis</taxon>
    </lineage>
</organism>
<evidence type="ECO:0000313" key="3">
    <source>
        <dbReference type="EMBL" id="VVA90893.1"/>
    </source>
</evidence>
<accession>A0A565APR9</accession>
<feature type="transmembrane region" description="Helical" evidence="2">
    <location>
        <begin position="93"/>
        <end position="113"/>
    </location>
</feature>
<dbReference type="AlphaFoldDB" id="A0A565APR9"/>
<feature type="region of interest" description="Disordered" evidence="1">
    <location>
        <begin position="179"/>
        <end position="202"/>
    </location>
</feature>
<sequence>MNKSNKLVDKSYNVMNKLNDVMIKLFYVNWSFFAVGVGVFALLPNLAPRPLINLQEMCHIDFFALLKTTGTVGFFNLFLFLGDYLKASQDLSICLAGLGLYFYLLALDIEFGVEDDLGLCDALLLALYGTLLPKLHISAWIIFVAFFFMVLIKQVKAPVANPANDVENPLALQLVPSTNGLSSPTASNPSSTTPNPSATASNLVTLNPIEPSSIEPTTVSHNSFCHHNHRYQPETHMALVPLELFEDTPKPFQEAAANAKAEDLAPNADTKKSAPNAEALDLAPNAYSKWAYILTVTLRVMQPHKQRLRGGWMARTGRTAPVASRVVMSDGSEAIGGSE</sequence>
<evidence type="ECO:0000256" key="2">
    <source>
        <dbReference type="SAM" id="Phobius"/>
    </source>
</evidence>
<dbReference type="Proteomes" id="UP000489600">
    <property type="component" value="Unassembled WGS sequence"/>
</dbReference>
<keyword evidence="2" id="KW-0812">Transmembrane</keyword>
<evidence type="ECO:0000313" key="4">
    <source>
        <dbReference type="Proteomes" id="UP000489600"/>
    </source>
</evidence>
<keyword evidence="2" id="KW-1133">Transmembrane helix</keyword>
<gene>
    <name evidence="3" type="ORF">ANE_LOCUS1338</name>
</gene>
<name>A0A565APR9_9BRAS</name>
<reference evidence="3" key="1">
    <citation type="submission" date="2019-07" db="EMBL/GenBank/DDBJ databases">
        <authorList>
            <person name="Dittberner H."/>
        </authorList>
    </citation>
    <scope>NUCLEOTIDE SEQUENCE [LARGE SCALE GENOMIC DNA]</scope>
</reference>